<gene>
    <name evidence="1" type="ORF">NUW54_g8175</name>
</gene>
<accession>A0ACC1PGH8</accession>
<evidence type="ECO:0000313" key="2">
    <source>
        <dbReference type="Proteomes" id="UP001144978"/>
    </source>
</evidence>
<dbReference type="EMBL" id="JANSHE010002490">
    <property type="protein sequence ID" value="KAJ2991509.1"/>
    <property type="molecule type" value="Genomic_DNA"/>
</dbReference>
<organism evidence="1 2">
    <name type="scientific">Trametes sanguinea</name>
    <dbReference type="NCBI Taxonomy" id="158606"/>
    <lineage>
        <taxon>Eukaryota</taxon>
        <taxon>Fungi</taxon>
        <taxon>Dikarya</taxon>
        <taxon>Basidiomycota</taxon>
        <taxon>Agaricomycotina</taxon>
        <taxon>Agaricomycetes</taxon>
        <taxon>Polyporales</taxon>
        <taxon>Polyporaceae</taxon>
        <taxon>Trametes</taxon>
    </lineage>
</organism>
<proteinExistence type="predicted"/>
<evidence type="ECO:0000313" key="1">
    <source>
        <dbReference type="EMBL" id="KAJ2991509.1"/>
    </source>
</evidence>
<dbReference type="Proteomes" id="UP001144978">
    <property type="component" value="Unassembled WGS sequence"/>
</dbReference>
<reference evidence="1" key="1">
    <citation type="submission" date="2022-08" db="EMBL/GenBank/DDBJ databases">
        <title>Genome Sequence of Pycnoporus sanguineus.</title>
        <authorList>
            <person name="Buettner E."/>
        </authorList>
    </citation>
    <scope>NUCLEOTIDE SEQUENCE</scope>
    <source>
        <strain evidence="1">CG-C14</strain>
    </source>
</reference>
<sequence length="380" mass="42536">MVGYQAHSFTESLSSFLQVEAGVTLLPDTLLRKTFATYTRFSRTLPSLRGLPEESFKDTVLARPSTGSRPARFSTVLFVENVDVAETLSVQGYRVAQVRVIFTLPPSLQRLVVGPLRDQPHLAYVELFTPFTSPDPHSRLYKIGRAYSQRMRKAMIVPVAHIFRSCHLIPVFGSRAERSWTSDDVLETCDTFYLNPLSHVAIYRSAQYSIPRAFLSSTCFGEGDQSYTGDRAPKTRTSILAIAHRATTPPAPDSPPWPGSLTPKRESEADTTLPPLRARDGITGSPSTVEDSLALSEISAVSVQEESETESELDEERRKPFPTDPEPPAEEREPFSTPQSVRARRDSPPTRKRRLHEGGIPPAYDTMDPTLRFFAKRRRN</sequence>
<name>A0ACC1PGH8_9APHY</name>
<keyword evidence="2" id="KW-1185">Reference proteome</keyword>
<comment type="caution">
    <text evidence="1">The sequence shown here is derived from an EMBL/GenBank/DDBJ whole genome shotgun (WGS) entry which is preliminary data.</text>
</comment>
<protein>
    <submittedName>
        <fullName evidence="1">Uncharacterized protein</fullName>
    </submittedName>
</protein>